<feature type="domain" description="NlpC/P60" evidence="6">
    <location>
        <begin position="6"/>
        <end position="149"/>
    </location>
</feature>
<evidence type="ECO:0000256" key="2">
    <source>
        <dbReference type="ARBA" id="ARBA00022670"/>
    </source>
</evidence>
<evidence type="ECO:0000256" key="1">
    <source>
        <dbReference type="ARBA" id="ARBA00007074"/>
    </source>
</evidence>
<dbReference type="Pfam" id="PF13946">
    <property type="entry name" value="DUF4214"/>
    <property type="match status" value="1"/>
</dbReference>
<dbReference type="InterPro" id="IPR000064">
    <property type="entry name" value="NLP_P60_dom"/>
</dbReference>
<organism evidence="7 8">
    <name type="scientific">Hominifimenecus microfluidus</name>
    <dbReference type="NCBI Taxonomy" id="2885348"/>
    <lineage>
        <taxon>Bacteria</taxon>
        <taxon>Bacillati</taxon>
        <taxon>Bacillota</taxon>
        <taxon>Clostridia</taxon>
        <taxon>Lachnospirales</taxon>
        <taxon>Lachnospiraceae</taxon>
        <taxon>Hominifimenecus</taxon>
    </lineage>
</organism>
<dbReference type="Proteomes" id="UP001198182">
    <property type="component" value="Unassembled WGS sequence"/>
</dbReference>
<dbReference type="GO" id="GO:0008234">
    <property type="term" value="F:cysteine-type peptidase activity"/>
    <property type="evidence" value="ECO:0007669"/>
    <property type="project" value="UniProtKB-KW"/>
</dbReference>
<keyword evidence="8" id="KW-1185">Reference proteome</keyword>
<dbReference type="InterPro" id="IPR038765">
    <property type="entry name" value="Papain-like_cys_pep_sf"/>
</dbReference>
<comment type="similarity">
    <text evidence="1">Belongs to the peptidase C40 family.</text>
</comment>
<dbReference type="InterPro" id="IPR038255">
    <property type="entry name" value="PBS_linker_sf"/>
</dbReference>
<keyword evidence="4" id="KW-0788">Thiol protease</keyword>
<evidence type="ECO:0000256" key="5">
    <source>
        <dbReference type="SAM" id="MobiDB-lite"/>
    </source>
</evidence>
<dbReference type="InterPro" id="IPR051202">
    <property type="entry name" value="Peptidase_C40"/>
</dbReference>
<dbReference type="SUPFAM" id="SSF54001">
    <property type="entry name" value="Cysteine proteinases"/>
    <property type="match status" value="1"/>
</dbReference>
<evidence type="ECO:0000259" key="6">
    <source>
        <dbReference type="PROSITE" id="PS51935"/>
    </source>
</evidence>
<accession>A0AAE3E883</accession>
<dbReference type="GO" id="GO:0006508">
    <property type="term" value="P:proteolysis"/>
    <property type="evidence" value="ECO:0007669"/>
    <property type="project" value="UniProtKB-KW"/>
</dbReference>
<sequence length="301" mass="33296">MAMMVREKRLALVAKMESREGKNTYTQSTRRSRVDSGYSDCSSLVHWVYKEVLGINIGDDTVGQIRTKKLTTIDAGIRDGIPDEKKLLPGDLLFFRGSDTGRKSADYVGHVEMYVGNGELSGHGFGIGPVRKNMEEYCRARRERSAPAPINNRGLICVRRALPADNSDYAASSASPEGIASSASQEGKASSASQEGKASSGGFWKVKLEELYVTALGRLPDPEGLAFWEQQLKSGKSWEEISDAVIDSSEGRKRYVRELYTFLLGREPGAAEMEAWLNVLEHGGTRAEVFRGFLESEEYHR</sequence>
<reference evidence="7" key="1">
    <citation type="submission" date="2021-10" db="EMBL/GenBank/DDBJ databases">
        <title>Anaerobic single-cell dispensing facilitates the cultivation of human gut bacteria.</title>
        <authorList>
            <person name="Afrizal A."/>
        </authorList>
    </citation>
    <scope>NUCLEOTIDE SEQUENCE</scope>
    <source>
        <strain evidence="7">CLA-AA-H215</strain>
    </source>
</reference>
<dbReference type="Gene3D" id="1.10.3130.20">
    <property type="entry name" value="Phycobilisome linker domain"/>
    <property type="match status" value="1"/>
</dbReference>
<dbReference type="PROSITE" id="PS51935">
    <property type="entry name" value="NLPC_P60"/>
    <property type="match status" value="1"/>
</dbReference>
<feature type="region of interest" description="Disordered" evidence="5">
    <location>
        <begin position="169"/>
        <end position="198"/>
    </location>
</feature>
<feature type="compositionally biased region" description="Polar residues" evidence="5">
    <location>
        <begin position="181"/>
        <end position="197"/>
    </location>
</feature>
<dbReference type="AlphaFoldDB" id="A0AAE3E883"/>
<evidence type="ECO:0000313" key="7">
    <source>
        <dbReference type="EMBL" id="MCC2229845.1"/>
    </source>
</evidence>
<dbReference type="Pfam" id="PF00877">
    <property type="entry name" value="NLPC_P60"/>
    <property type="match status" value="1"/>
</dbReference>
<dbReference type="PANTHER" id="PTHR47053:SF1">
    <property type="entry name" value="MUREIN DD-ENDOPEPTIDASE MEPH-RELATED"/>
    <property type="match status" value="1"/>
</dbReference>
<evidence type="ECO:0000256" key="4">
    <source>
        <dbReference type="ARBA" id="ARBA00022807"/>
    </source>
</evidence>
<name>A0AAE3E883_9FIRM</name>
<evidence type="ECO:0000313" key="8">
    <source>
        <dbReference type="Proteomes" id="UP001198182"/>
    </source>
</evidence>
<comment type="caution">
    <text evidence="7">The sequence shown here is derived from an EMBL/GenBank/DDBJ whole genome shotgun (WGS) entry which is preliminary data.</text>
</comment>
<gene>
    <name evidence="7" type="ORF">LKD81_02345</name>
</gene>
<proteinExistence type="inferred from homology"/>
<dbReference type="Gene3D" id="3.90.1720.10">
    <property type="entry name" value="endopeptidase domain like (from Nostoc punctiforme)"/>
    <property type="match status" value="1"/>
</dbReference>
<dbReference type="InterPro" id="IPR025282">
    <property type="entry name" value="DUF4214"/>
</dbReference>
<dbReference type="PANTHER" id="PTHR47053">
    <property type="entry name" value="MUREIN DD-ENDOPEPTIDASE MEPH-RELATED"/>
    <property type="match status" value="1"/>
</dbReference>
<dbReference type="EMBL" id="JAJEQR010000005">
    <property type="protein sequence ID" value="MCC2229845.1"/>
    <property type="molecule type" value="Genomic_DNA"/>
</dbReference>
<dbReference type="RefSeq" id="WP_308452633.1">
    <property type="nucleotide sequence ID" value="NZ_JAJEQR010000005.1"/>
</dbReference>
<keyword evidence="3" id="KW-0378">Hydrolase</keyword>
<evidence type="ECO:0000256" key="3">
    <source>
        <dbReference type="ARBA" id="ARBA00022801"/>
    </source>
</evidence>
<protein>
    <submittedName>
        <fullName evidence="7">DUF4214 domain-containing protein</fullName>
    </submittedName>
</protein>
<keyword evidence="2" id="KW-0645">Protease</keyword>